<dbReference type="RefSeq" id="WP_223674142.1">
    <property type="nucleotide sequence ID" value="NZ_JAINZW010000001.1"/>
</dbReference>
<evidence type="ECO:0000259" key="3">
    <source>
        <dbReference type="Pfam" id="PF07687"/>
    </source>
</evidence>
<dbReference type="Gene3D" id="3.30.70.360">
    <property type="match status" value="1"/>
</dbReference>
<evidence type="ECO:0000313" key="5">
    <source>
        <dbReference type="Proteomes" id="UP001430954"/>
    </source>
</evidence>
<dbReference type="PANTHER" id="PTHR11014:SF63">
    <property type="entry name" value="METALLOPEPTIDASE, PUTATIVE (AFU_ORTHOLOGUE AFUA_6G09600)-RELATED"/>
    <property type="match status" value="1"/>
</dbReference>
<sequence>MTIRASHRTGLLAAGLLAAFAALPAAAQPAPAQPAPARQRSDVETAARDVRDEVVQWRRHFHQHPELSNREVETAATIAGHLRGMGLAPRTGIGGHGVVAIIEGARPGPKVALRADIDALPVTERTGLPFASKVTTEFNGQETGVMHACGHDAHTGILLGVAQALVDMRDSLPGQVMLVFQPAEEGPPPGEEGGAKLMLEEGLFDGFKPDAMFGLHVFSTLNADTIGVRSGPLMAASDRFTIKVKGRQTHGSRPWGGIDPIVAAADLVSTAQTVVSRRADIAKQPAVVTFGVVRGGIRYNIIPDEVELTGTIRTFDDGMREKIFADLINVAEHVSAAHGATAEAQVPDQDGYPVTVNDPDLTARMRPSLEVVAPGKVVEPPLVTGAEDFSFYAREVPAMFFFVGATPPGQDPLAAPSNHSPEFLLDESALDLGLRAMLQVTLDYLHGEGA</sequence>
<dbReference type="PIRSF" id="PIRSF005962">
    <property type="entry name" value="Pept_M20D_amidohydro"/>
    <property type="match status" value="1"/>
</dbReference>
<keyword evidence="2" id="KW-0732">Signal</keyword>
<evidence type="ECO:0000313" key="4">
    <source>
        <dbReference type="EMBL" id="MBZ4037915.1"/>
    </source>
</evidence>
<dbReference type="Pfam" id="PF01546">
    <property type="entry name" value="Peptidase_M20"/>
    <property type="match status" value="1"/>
</dbReference>
<dbReference type="PROSITE" id="PS51318">
    <property type="entry name" value="TAT"/>
    <property type="match status" value="1"/>
</dbReference>
<name>A0ABS7T212_9GAMM</name>
<evidence type="ECO:0000256" key="1">
    <source>
        <dbReference type="ARBA" id="ARBA00022801"/>
    </source>
</evidence>
<accession>A0ABS7T212</accession>
<dbReference type="NCBIfam" id="TIGR01891">
    <property type="entry name" value="amidohydrolases"/>
    <property type="match status" value="1"/>
</dbReference>
<dbReference type="InterPro" id="IPR036264">
    <property type="entry name" value="Bact_exopeptidase_dim_dom"/>
</dbReference>
<reference evidence="4 5" key="1">
    <citation type="submission" date="2021-09" db="EMBL/GenBank/DDBJ databases">
        <title>Lysobacter sp. 13A isolated from the river sediment.</title>
        <authorList>
            <person name="Liu H."/>
            <person name="Li S."/>
            <person name="Mao S."/>
        </authorList>
    </citation>
    <scope>NUCLEOTIDE SEQUENCE [LARGE SCALE GENOMIC DNA]</scope>
    <source>
        <strain evidence="4 5">13A</strain>
    </source>
</reference>
<comment type="caution">
    <text evidence="4">The sequence shown here is derived from an EMBL/GenBank/DDBJ whole genome shotgun (WGS) entry which is preliminary data.</text>
</comment>
<proteinExistence type="predicted"/>
<dbReference type="Proteomes" id="UP001430954">
    <property type="component" value="Unassembled WGS sequence"/>
</dbReference>
<dbReference type="SUPFAM" id="SSF55031">
    <property type="entry name" value="Bacterial exopeptidase dimerisation domain"/>
    <property type="match status" value="1"/>
</dbReference>
<feature type="signal peptide" evidence="2">
    <location>
        <begin position="1"/>
        <end position="27"/>
    </location>
</feature>
<organism evidence="4 5">
    <name type="scientific">Novilysobacter selenitireducens</name>
    <dbReference type="NCBI Taxonomy" id="2872639"/>
    <lineage>
        <taxon>Bacteria</taxon>
        <taxon>Pseudomonadati</taxon>
        <taxon>Pseudomonadota</taxon>
        <taxon>Gammaproteobacteria</taxon>
        <taxon>Lysobacterales</taxon>
        <taxon>Lysobacteraceae</taxon>
        <taxon>Novilysobacter</taxon>
    </lineage>
</organism>
<dbReference type="EMBL" id="JAINZW010000001">
    <property type="protein sequence ID" value="MBZ4037915.1"/>
    <property type="molecule type" value="Genomic_DNA"/>
</dbReference>
<dbReference type="InterPro" id="IPR011650">
    <property type="entry name" value="Peptidase_M20_dimer"/>
</dbReference>
<dbReference type="Gene3D" id="3.40.630.10">
    <property type="entry name" value="Zn peptidases"/>
    <property type="match status" value="1"/>
</dbReference>
<protein>
    <submittedName>
        <fullName evidence="4">Amidohydrolase</fullName>
    </submittedName>
</protein>
<evidence type="ECO:0000256" key="2">
    <source>
        <dbReference type="SAM" id="SignalP"/>
    </source>
</evidence>
<dbReference type="InterPro" id="IPR017439">
    <property type="entry name" value="Amidohydrolase"/>
</dbReference>
<feature type="chain" id="PRO_5045207032" evidence="2">
    <location>
        <begin position="28"/>
        <end position="450"/>
    </location>
</feature>
<keyword evidence="5" id="KW-1185">Reference proteome</keyword>
<dbReference type="SUPFAM" id="SSF53187">
    <property type="entry name" value="Zn-dependent exopeptidases"/>
    <property type="match status" value="1"/>
</dbReference>
<dbReference type="Pfam" id="PF07687">
    <property type="entry name" value="M20_dimer"/>
    <property type="match status" value="1"/>
</dbReference>
<gene>
    <name evidence="4" type="ORF">K6753_00005</name>
</gene>
<keyword evidence="1" id="KW-0378">Hydrolase</keyword>
<dbReference type="PANTHER" id="PTHR11014">
    <property type="entry name" value="PEPTIDASE M20 FAMILY MEMBER"/>
    <property type="match status" value="1"/>
</dbReference>
<feature type="domain" description="Peptidase M20 dimerisation" evidence="3">
    <location>
        <begin position="239"/>
        <end position="333"/>
    </location>
</feature>
<dbReference type="InterPro" id="IPR002933">
    <property type="entry name" value="Peptidase_M20"/>
</dbReference>
<dbReference type="InterPro" id="IPR006311">
    <property type="entry name" value="TAT_signal"/>
</dbReference>